<keyword evidence="4" id="KW-1133">Transmembrane helix</keyword>
<dbReference type="EMBL" id="QOIP01000001">
    <property type="protein sequence ID" value="RLU27359.1"/>
    <property type="molecule type" value="Genomic_DNA"/>
</dbReference>
<feature type="transmembrane region" description="Helical" evidence="4">
    <location>
        <begin position="388"/>
        <end position="414"/>
    </location>
</feature>
<evidence type="ECO:0000313" key="5">
    <source>
        <dbReference type="EMBL" id="RLU27359.1"/>
    </source>
</evidence>
<dbReference type="PANTHER" id="PTHR48043:SF145">
    <property type="entry name" value="FI06409P-RELATED"/>
    <property type="match status" value="1"/>
</dbReference>
<comment type="similarity">
    <text evidence="1">Belongs to the UDP-glycosyltransferase family.</text>
</comment>
<keyword evidence="3" id="KW-0808">Transferase</keyword>
<evidence type="ECO:0000256" key="2">
    <source>
        <dbReference type="ARBA" id="ARBA00022676"/>
    </source>
</evidence>
<dbReference type="GO" id="GO:0008194">
    <property type="term" value="F:UDP-glycosyltransferase activity"/>
    <property type="evidence" value="ECO:0007669"/>
    <property type="project" value="InterPro"/>
</dbReference>
<dbReference type="Proteomes" id="UP000279307">
    <property type="component" value="Chromosome 1"/>
</dbReference>
<dbReference type="AlphaFoldDB" id="A0A3L8E5F7"/>
<protein>
    <submittedName>
        <fullName evidence="5">Uncharacterized protein</fullName>
    </submittedName>
</protein>
<dbReference type="PROSITE" id="PS00375">
    <property type="entry name" value="UDPGT"/>
    <property type="match status" value="1"/>
</dbReference>
<dbReference type="Pfam" id="PF00201">
    <property type="entry name" value="UDPGT"/>
    <property type="match status" value="2"/>
</dbReference>
<dbReference type="SUPFAM" id="SSF53756">
    <property type="entry name" value="UDP-Glycosyltransferase/glycogen phosphorylase"/>
    <property type="match status" value="2"/>
</dbReference>
<keyword evidence="4" id="KW-0812">Transmembrane</keyword>
<feature type="transmembrane region" description="Helical" evidence="4">
    <location>
        <begin position="769"/>
        <end position="795"/>
    </location>
</feature>
<dbReference type="FunFam" id="3.40.50.2000:FF:000021">
    <property type="entry name" value="UDP-glucuronosyltransferase"/>
    <property type="match status" value="1"/>
</dbReference>
<dbReference type="InterPro" id="IPR035595">
    <property type="entry name" value="UDP_glycos_trans_CS"/>
</dbReference>
<name>A0A3L8E5F7_OOCBI</name>
<dbReference type="FunFam" id="3.40.50.2000:FF:000050">
    <property type="entry name" value="UDP-glucuronosyltransferase"/>
    <property type="match status" value="1"/>
</dbReference>
<dbReference type="Gene3D" id="3.40.50.2000">
    <property type="entry name" value="Glycogen Phosphorylase B"/>
    <property type="match status" value="2"/>
</dbReference>
<dbReference type="OrthoDB" id="5835829at2759"/>
<dbReference type="InterPro" id="IPR002213">
    <property type="entry name" value="UDP_glucos_trans"/>
</dbReference>
<evidence type="ECO:0000256" key="3">
    <source>
        <dbReference type="ARBA" id="ARBA00022679"/>
    </source>
</evidence>
<proteinExistence type="inferred from homology"/>
<gene>
    <name evidence="5" type="ORF">DMN91_001160</name>
</gene>
<dbReference type="InterPro" id="IPR050271">
    <property type="entry name" value="UDP-glycosyltransferase"/>
</dbReference>
<comment type="caution">
    <text evidence="5">The sequence shown here is derived from an EMBL/GenBank/DDBJ whole genome shotgun (WGS) entry which is preliminary data.</text>
</comment>
<evidence type="ECO:0000313" key="6">
    <source>
        <dbReference type="Proteomes" id="UP000279307"/>
    </source>
</evidence>
<organism evidence="5 6">
    <name type="scientific">Ooceraea biroi</name>
    <name type="common">Clonal raider ant</name>
    <name type="synonym">Cerapachys biroi</name>
    <dbReference type="NCBI Taxonomy" id="2015173"/>
    <lineage>
        <taxon>Eukaryota</taxon>
        <taxon>Metazoa</taxon>
        <taxon>Ecdysozoa</taxon>
        <taxon>Arthropoda</taxon>
        <taxon>Hexapoda</taxon>
        <taxon>Insecta</taxon>
        <taxon>Pterygota</taxon>
        <taxon>Neoptera</taxon>
        <taxon>Endopterygota</taxon>
        <taxon>Hymenoptera</taxon>
        <taxon>Apocrita</taxon>
        <taxon>Aculeata</taxon>
        <taxon>Formicoidea</taxon>
        <taxon>Formicidae</taxon>
        <taxon>Dorylinae</taxon>
        <taxon>Ooceraea</taxon>
    </lineage>
</organism>
<keyword evidence="4" id="KW-0472">Membrane</keyword>
<evidence type="ECO:0000256" key="1">
    <source>
        <dbReference type="ARBA" id="ARBA00009995"/>
    </source>
</evidence>
<dbReference type="PANTHER" id="PTHR48043">
    <property type="entry name" value="EG:EG0003.4 PROTEIN-RELATED"/>
    <property type="match status" value="1"/>
</dbReference>
<sequence>MLLTLAGSNMGKSSATVFGNDICEAHLGNPVIKNLVRNPPKHPPYDAMIMEILGSSCFAAIAHLLNIPLIGVSTTSMYPWLHELIAQPENLAIVPNTCVNVNFPMNLWQRIYNVFSFLYCKLYFNYLSISQDDIVRKYFGPNLPSIRNMNVALILINSHIAVNGIQPMTPALVPIGGIHIREDDSPLPQELKKWMDDSKDGFVYFTFGSMVLIETFPRKILDVFYVSLGKIAPVRVLMKVPNPKKLPPGLPENIRTLPWLPQLKVLKHPNIRLFITHGGIMGTLEAIAYGVPMIGMPLCLDQYNNIDANVAKNIAVKLDVYKITEKDMDAALNAILHDSRYIENIKNLSQRFHDQPLSPVDTANYWIDYVIKYGDDVLRSPAMDLTWWQIYLIDVAACLLLCAAVIITVAVFIIRFMMKMINRNHQSAYRFLAVYPYKGKSHFTVLEGLMKGLADKGHQIDVISSFPQKKPYPNYTDIATLPVHLSVLNNVTYEFMLQVLASSNIGKSIATVFGNDICEAHLGNPVIQKLVRDSPKDPPYDAMIMEVFGAHCFAAISNFINIPLIGVSTTSMFPWLHELIAQPENLAFTPSSCINLQVPMNLWQRTYNVFSFLYCKLYFNYLTRPQDDIVRRYFGPNLPSIRNMNVALILINSHTAVNGIQPMTPALVPVGGIHIREDDSPLPHDLRKWMDDSKEGFVFFSFGSMVLIETFPRKILDVFYTSLGKIAPIRVLIKVWNPEKLPPDLPKNIHTSAWMPQLKVLKHPNIRAFINHGGLLGTLEAIAYGVPMIGIPLFADQFSNVDASVARKIAVKLDVQKMTEEDMDAALNVILHDPRYMENIRHLSQRFHDQPLSPIDTATYWIEYVIKYGDDVLRSPAMDLAWWQIYLIDVAACLLLCAAAIITLAVFIVRFVMKMINRNQHRLLQSKKTN</sequence>
<accession>A0A3L8E5F7</accession>
<feature type="transmembrane region" description="Helical" evidence="4">
    <location>
        <begin position="883"/>
        <end position="912"/>
    </location>
</feature>
<reference evidence="5 6" key="1">
    <citation type="journal article" date="2018" name="Genome Res.">
        <title>The genomic architecture and molecular evolution of ant odorant receptors.</title>
        <authorList>
            <person name="McKenzie S.K."/>
            <person name="Kronauer D.J.C."/>
        </authorList>
    </citation>
    <scope>NUCLEOTIDE SEQUENCE [LARGE SCALE GENOMIC DNA]</scope>
    <source>
        <strain evidence="5">Clonal line C1</strain>
    </source>
</reference>
<evidence type="ECO:0000256" key="4">
    <source>
        <dbReference type="SAM" id="Phobius"/>
    </source>
</evidence>
<keyword evidence="2" id="KW-0328">Glycosyltransferase</keyword>
<dbReference type="CDD" id="cd03784">
    <property type="entry name" value="GT1_Gtf-like"/>
    <property type="match status" value="2"/>
</dbReference>